<proteinExistence type="predicted"/>
<name>A0A3B0VY20_9ZZZZ</name>
<protein>
    <submittedName>
        <fullName evidence="1">Uncharacterized protein</fullName>
    </submittedName>
</protein>
<sequence length="173" mass="18120">MEILEPKTNNALKFKLINNFTILWMLLLFAVSSANAVTINVDTTISASDASYDNQDLTIDAAVLTIDGIHTFLNVQLINGATITHTQGINGANLSMVNLSIDATSKIDLSGKGKAFVTGEITGLAGASHAGLGIIRTNEITNGSYGDLRQPAELGSSTSRKLGGGSIRLNVSN</sequence>
<gene>
    <name evidence="1" type="ORF">MNBD_GAMMA01-1483</name>
</gene>
<dbReference type="EMBL" id="UOEW01000137">
    <property type="protein sequence ID" value="VAW36274.1"/>
    <property type="molecule type" value="Genomic_DNA"/>
</dbReference>
<reference evidence="1" key="1">
    <citation type="submission" date="2018-06" db="EMBL/GenBank/DDBJ databases">
        <authorList>
            <person name="Zhirakovskaya E."/>
        </authorList>
    </citation>
    <scope>NUCLEOTIDE SEQUENCE</scope>
</reference>
<feature type="non-terminal residue" evidence="1">
    <location>
        <position position="173"/>
    </location>
</feature>
<organism evidence="1">
    <name type="scientific">hydrothermal vent metagenome</name>
    <dbReference type="NCBI Taxonomy" id="652676"/>
    <lineage>
        <taxon>unclassified sequences</taxon>
        <taxon>metagenomes</taxon>
        <taxon>ecological metagenomes</taxon>
    </lineage>
</organism>
<dbReference type="AlphaFoldDB" id="A0A3B0VY20"/>
<evidence type="ECO:0000313" key="1">
    <source>
        <dbReference type="EMBL" id="VAW36274.1"/>
    </source>
</evidence>
<accession>A0A3B0VY20</accession>